<reference evidence="2" key="1">
    <citation type="journal article" date="2019" name="Int. J. Syst. Evol. Microbiol.">
        <title>The Global Catalogue of Microorganisms (GCM) 10K type strain sequencing project: providing services to taxonomists for standard genome sequencing and annotation.</title>
        <authorList>
            <consortium name="The Broad Institute Genomics Platform"/>
            <consortium name="The Broad Institute Genome Sequencing Center for Infectious Disease"/>
            <person name="Wu L."/>
            <person name="Ma J."/>
        </authorList>
    </citation>
    <scope>NUCLEOTIDE SEQUENCE [LARGE SCALE GENOMIC DNA]</scope>
    <source>
        <strain evidence="2">CGMCC 1.16275</strain>
    </source>
</reference>
<gene>
    <name evidence="1" type="ORF">ACFQPS_05100</name>
</gene>
<dbReference type="EC" id="1.14.11.-" evidence="1"/>
<dbReference type="GO" id="GO:0016491">
    <property type="term" value="F:oxidoreductase activity"/>
    <property type="evidence" value="ECO:0007669"/>
    <property type="project" value="UniProtKB-KW"/>
</dbReference>
<name>A0ABW2KT86_9PROT</name>
<dbReference type="EMBL" id="JBHTCM010000006">
    <property type="protein sequence ID" value="MFC7332531.1"/>
    <property type="molecule type" value="Genomic_DNA"/>
</dbReference>
<sequence>MPHALTMPVSTSHRPSATALHLHHALEASRQQEWPFRHWLLTDTLPEPVATGVTRLPHAPAAVGDTLGRRDTHNASRIFFNPDQQQRHPVVADIAHAFQHPETVALLSSRCRAPLAGSFLRIEYCLDTAGFWLRPHTDIGAKLLTLLIYLNPPEDAQDWGTDIYADPTAAPVARTDASFNRALIFVPGSNTWHGFEPRPVQGVRRTLMVNYVVAEWQSRHELAFPDQPVSNR</sequence>
<evidence type="ECO:0000313" key="1">
    <source>
        <dbReference type="EMBL" id="MFC7332531.1"/>
    </source>
</evidence>
<dbReference type="RefSeq" id="WP_377356999.1">
    <property type="nucleotide sequence ID" value="NZ_JBHTCM010000006.1"/>
</dbReference>
<keyword evidence="1" id="KW-0560">Oxidoreductase</keyword>
<evidence type="ECO:0000313" key="2">
    <source>
        <dbReference type="Proteomes" id="UP001596456"/>
    </source>
</evidence>
<keyword evidence="2" id="KW-1185">Reference proteome</keyword>
<dbReference type="Gene3D" id="2.60.120.620">
    <property type="entry name" value="q2cbj1_9rhob like domain"/>
    <property type="match status" value="1"/>
</dbReference>
<accession>A0ABW2KT86</accession>
<dbReference type="Proteomes" id="UP001596456">
    <property type="component" value="Unassembled WGS sequence"/>
</dbReference>
<organism evidence="1 2">
    <name type="scientific">Rhodocista pekingensis</name>
    <dbReference type="NCBI Taxonomy" id="201185"/>
    <lineage>
        <taxon>Bacteria</taxon>
        <taxon>Pseudomonadati</taxon>
        <taxon>Pseudomonadota</taxon>
        <taxon>Alphaproteobacteria</taxon>
        <taxon>Rhodospirillales</taxon>
        <taxon>Azospirillaceae</taxon>
        <taxon>Rhodocista</taxon>
    </lineage>
</organism>
<comment type="caution">
    <text evidence="1">The sequence shown here is derived from an EMBL/GenBank/DDBJ whole genome shotgun (WGS) entry which is preliminary data.</text>
</comment>
<proteinExistence type="predicted"/>
<protein>
    <submittedName>
        <fullName evidence="1">2OG-Fe(II) oxygenase</fullName>
        <ecNumber evidence="1">1.14.11.-</ecNumber>
    </submittedName>
</protein>